<dbReference type="InterPro" id="IPR041069">
    <property type="entry name" value="FeoB_Cyto"/>
</dbReference>
<dbReference type="PROSITE" id="PS51711">
    <property type="entry name" value="G_FEOB"/>
    <property type="match status" value="1"/>
</dbReference>
<evidence type="ECO:0000256" key="14">
    <source>
        <dbReference type="PIRSR" id="PIRSR603373-1"/>
    </source>
</evidence>
<dbReference type="NCBIfam" id="TIGR00231">
    <property type="entry name" value="small_GTP"/>
    <property type="match status" value="1"/>
</dbReference>
<dbReference type="InterPro" id="IPR007167">
    <property type="entry name" value="Fe-transptr_FeoA-like"/>
</dbReference>
<evidence type="ECO:0000256" key="9">
    <source>
        <dbReference type="ARBA" id="ARBA00023065"/>
    </source>
</evidence>
<dbReference type="InterPro" id="IPR038157">
    <property type="entry name" value="FeoA_core_dom"/>
</dbReference>
<accession>A0A4Z0V2Q6</accession>
<feature type="binding site" evidence="14">
    <location>
        <begin position="143"/>
        <end position="147"/>
    </location>
    <ligand>
        <name>GTP</name>
        <dbReference type="ChEBI" id="CHEBI:37565"/>
        <label>1</label>
    </ligand>
</feature>
<evidence type="ECO:0000256" key="15">
    <source>
        <dbReference type="PIRSR" id="PIRSR603373-2"/>
    </source>
</evidence>
<dbReference type="PANTHER" id="PTHR43185">
    <property type="entry name" value="FERROUS IRON TRANSPORT PROTEIN B"/>
    <property type="match status" value="1"/>
</dbReference>
<evidence type="ECO:0000256" key="12">
    <source>
        <dbReference type="ARBA" id="ARBA00031200"/>
    </source>
</evidence>
<evidence type="ECO:0000256" key="6">
    <source>
        <dbReference type="ARBA" id="ARBA00022741"/>
    </source>
</evidence>
<dbReference type="GO" id="GO:0046914">
    <property type="term" value="F:transition metal ion binding"/>
    <property type="evidence" value="ECO:0007669"/>
    <property type="project" value="InterPro"/>
</dbReference>
<dbReference type="InterPro" id="IPR030389">
    <property type="entry name" value="G_FEOB_dom"/>
</dbReference>
<feature type="binding site" evidence="14">
    <location>
        <begin position="164"/>
        <end position="167"/>
    </location>
    <ligand>
        <name>GTP</name>
        <dbReference type="ChEBI" id="CHEBI:37565"/>
        <label>1</label>
    </ligand>
</feature>
<dbReference type="Pfam" id="PF17910">
    <property type="entry name" value="FeoB_Cyto"/>
    <property type="match status" value="1"/>
</dbReference>
<feature type="transmembrane region" description="Helical" evidence="16">
    <location>
        <begin position="535"/>
        <end position="561"/>
    </location>
</feature>
<dbReference type="CDD" id="cd01879">
    <property type="entry name" value="FeoB"/>
    <property type="match status" value="1"/>
</dbReference>
<name>A0A4Z0V2Q6_9BACT</name>
<dbReference type="GO" id="GO:0005525">
    <property type="term" value="F:GTP binding"/>
    <property type="evidence" value="ECO:0007669"/>
    <property type="project" value="UniProtKB-KW"/>
</dbReference>
<dbReference type="InterPro" id="IPR005225">
    <property type="entry name" value="Small_GTP-bd"/>
</dbReference>
<dbReference type="GO" id="GO:0005886">
    <property type="term" value="C:plasma membrane"/>
    <property type="evidence" value="ECO:0007669"/>
    <property type="project" value="UniProtKB-SubCell"/>
</dbReference>
<dbReference type="PRINTS" id="PR00326">
    <property type="entry name" value="GTP1OBG"/>
</dbReference>
<evidence type="ECO:0000256" key="5">
    <source>
        <dbReference type="ARBA" id="ARBA00022692"/>
    </source>
</evidence>
<comment type="similarity">
    <text evidence="16">Belongs to the TRAFAC class TrmE-Era-EngA-EngB-Septin-like GTPase superfamily. FeoB GTPase (TC 9.A.8) family.</text>
</comment>
<feature type="binding site" evidence="15">
    <location>
        <position position="129"/>
    </location>
    <ligand>
        <name>Mg(2+)</name>
        <dbReference type="ChEBI" id="CHEBI:18420"/>
        <label>2</label>
    </ligand>
</feature>
<dbReference type="Pfam" id="PF07670">
    <property type="entry name" value="Gate"/>
    <property type="match status" value="2"/>
</dbReference>
<dbReference type="EMBL" id="SJSA01000001">
    <property type="protein sequence ID" value="TGG39456.1"/>
    <property type="molecule type" value="Genomic_DNA"/>
</dbReference>
<feature type="transmembrane region" description="Helical" evidence="16">
    <location>
        <begin position="746"/>
        <end position="769"/>
    </location>
</feature>
<protein>
    <recommendedName>
        <fullName evidence="12 13">Ferrous iron transport protein B</fullName>
    </recommendedName>
</protein>
<dbReference type="InterPro" id="IPR008988">
    <property type="entry name" value="Transcriptional_repressor_C"/>
</dbReference>
<feature type="transmembrane region" description="Helical" evidence="16">
    <location>
        <begin position="781"/>
        <end position="803"/>
    </location>
</feature>
<keyword evidence="8 16" id="KW-0408">Iron</keyword>
<dbReference type="Gene3D" id="2.30.30.90">
    <property type="match status" value="1"/>
</dbReference>
<keyword evidence="7 16" id="KW-1133">Transmembrane helix</keyword>
<evidence type="ECO:0000256" key="1">
    <source>
        <dbReference type="ARBA" id="ARBA00004651"/>
    </source>
</evidence>
<sequence length="804" mass="89006">MRLSQLTTGESGVIIKILGHGAFRKRMIEMGFVRGHEIKVLMAAPLRDPVKYEIMGYEVSLRHSEADLVEVEPLPSTIPPERFAHTNTVTESSSADNIPTSSNVNAERHRVINVALIGNPNCGKTSLFNIASGAREHVGNYSGVTVDAKYGEFTHNGYHFNIVDLPGTYSLASYSPEELYVRRYLRNEAPDVIINVVDGSNLERNLYLTTELIDMDRSMVIALNMYDELERSGSRLDYRTLGEMIGVPIIPTAAKTGKGVSELFDTVIRVYEGTEAAVRHVHVSLGNQLEKALSGIKDELKAHPAVERHFSPRYLAIKLLEGDAEVQHQVLSLPDADHLIKLRDKSVAEYEDSNPGIDITAAIADEKYGFIAGALAETMVKEENPTASSTHIIDTIVTNKLFGFPIFIAIMTFIFWATFYIGSFPMEWIESLVTWLGNISREYLPDSWIKDLIADGIIGGVGGVIVFLPNILILYACISFMEDSGYMARAAFIMDKLMHRLGLHGKSFIPLVMGFGCTVPSIMATRSIESRSSRIITILINPFVSCSARLPIYVLLIGTFFPNHATLVFLSIYLTGIFVAGITARLLRKLWFGQDETPFVMELPPYRVPTFKATMRHMWGKGEQYIRKMGGIILVASIIVWALNYFPRHDDTISAPATTSIDDSEINTATDSYLQMAGKAVNPIMEPLGFNWRATVAAIAGVPAKEIVVSTLGVLYTGEEEVAESTLSSRLTEPNPVTHRPDFTPAVAISFLVFILLYCPCIATITAVVRETGNPRYGLFSIIYNTLIAWTFAFAAYRIALLIT</sequence>
<dbReference type="InterPro" id="IPR003373">
    <property type="entry name" value="Fe2_transport_prot-B"/>
</dbReference>
<dbReference type="AlphaFoldDB" id="A0A4Z0V2Q6"/>
<dbReference type="InterPro" id="IPR011640">
    <property type="entry name" value="Fe2_transport_prot_B_C"/>
</dbReference>
<feature type="binding site" evidence="15">
    <location>
        <position position="133"/>
    </location>
    <ligand>
        <name>Mg(2+)</name>
        <dbReference type="ChEBI" id="CHEBI:18420"/>
        <label>2</label>
    </ligand>
</feature>
<evidence type="ECO:0000256" key="8">
    <source>
        <dbReference type="ARBA" id="ARBA00023004"/>
    </source>
</evidence>
<evidence type="ECO:0000256" key="10">
    <source>
        <dbReference type="ARBA" id="ARBA00023134"/>
    </source>
</evidence>
<feature type="binding site" evidence="15">
    <location>
        <position position="132"/>
    </location>
    <ligand>
        <name>Mg(2+)</name>
        <dbReference type="ChEBI" id="CHEBI:18420"/>
        <label>2</label>
    </ligand>
</feature>
<dbReference type="PANTHER" id="PTHR43185:SF1">
    <property type="entry name" value="FE(2+) TRANSPORTER FEOB"/>
    <property type="match status" value="1"/>
</dbReference>
<evidence type="ECO:0000256" key="4">
    <source>
        <dbReference type="ARBA" id="ARBA00022496"/>
    </source>
</evidence>
<feature type="binding site" evidence="14">
    <location>
        <begin position="118"/>
        <end position="125"/>
    </location>
    <ligand>
        <name>GTP</name>
        <dbReference type="ChEBI" id="CHEBI:37565"/>
        <label>1</label>
    </ligand>
</feature>
<keyword evidence="19" id="KW-1185">Reference proteome</keyword>
<evidence type="ECO:0000256" key="16">
    <source>
        <dbReference type="RuleBase" id="RU362098"/>
    </source>
</evidence>
<dbReference type="InterPro" id="IPR006073">
    <property type="entry name" value="GTP-bd"/>
</dbReference>
<feature type="transmembrane region" description="Helical" evidence="16">
    <location>
        <begin position="457"/>
        <end position="481"/>
    </location>
</feature>
<keyword evidence="15" id="KW-0460">Magnesium</keyword>
<dbReference type="SUPFAM" id="SSF52540">
    <property type="entry name" value="P-loop containing nucleoside triphosphate hydrolases"/>
    <property type="match status" value="1"/>
</dbReference>
<comment type="subcellular location">
    <subcellularLocation>
        <location evidence="16">Cell inner membrane</location>
        <topology evidence="16">Multi-pass membrane protein</topology>
    </subcellularLocation>
    <subcellularLocation>
        <location evidence="1">Cell membrane</location>
        <topology evidence="1">Multi-pass membrane protein</topology>
    </subcellularLocation>
</comment>
<keyword evidence="15" id="KW-0479">Metal-binding</keyword>
<feature type="transmembrane region" description="Helical" evidence="16">
    <location>
        <begin position="501"/>
        <end position="523"/>
    </location>
</feature>
<feature type="transmembrane region" description="Helical" evidence="16">
    <location>
        <begin position="401"/>
        <end position="422"/>
    </location>
</feature>
<reference evidence="18 19" key="1">
    <citation type="submission" date="2019-02" db="EMBL/GenBank/DDBJ databases">
        <title>Isolation and identification of novel species under the genus Muribaculum.</title>
        <authorList>
            <person name="Miyake S."/>
            <person name="Ding Y."/>
            <person name="Low A."/>
            <person name="Soh M."/>
            <person name="Seedorf H."/>
        </authorList>
    </citation>
    <scope>NUCLEOTIDE SEQUENCE [LARGE SCALE GENOMIC DNA]</scope>
    <source>
        <strain evidence="18 19">TLL-A3</strain>
    </source>
</reference>
<dbReference type="InterPro" id="IPR011642">
    <property type="entry name" value="Gate_dom"/>
</dbReference>
<keyword evidence="10 14" id="KW-0342">GTP-binding</keyword>
<dbReference type="Proteomes" id="UP000297635">
    <property type="component" value="Unassembled WGS sequence"/>
</dbReference>
<feature type="transmembrane region" description="Helical" evidence="16">
    <location>
        <begin position="625"/>
        <end position="646"/>
    </location>
</feature>
<dbReference type="SMART" id="SM00899">
    <property type="entry name" value="FeoA"/>
    <property type="match status" value="1"/>
</dbReference>
<feature type="domain" description="FeoB-type G" evidence="17">
    <location>
        <begin position="111"/>
        <end position="273"/>
    </location>
</feature>
<dbReference type="GO" id="GO:0015093">
    <property type="term" value="F:ferrous iron transmembrane transporter activity"/>
    <property type="evidence" value="ECO:0007669"/>
    <property type="project" value="UniProtKB-UniRule"/>
</dbReference>
<comment type="function">
    <text evidence="16">Probable transporter of a GTP-driven Fe(2+) uptake system.</text>
</comment>
<dbReference type="GeneID" id="82148460"/>
<organism evidence="18 19">
    <name type="scientific">Duncaniella freteri</name>
    <dbReference type="NCBI Taxonomy" id="2530391"/>
    <lineage>
        <taxon>Bacteria</taxon>
        <taxon>Pseudomonadati</taxon>
        <taxon>Bacteroidota</taxon>
        <taxon>Bacteroidia</taxon>
        <taxon>Bacteroidales</taxon>
        <taxon>Muribaculaceae</taxon>
        <taxon>Duncaniella</taxon>
    </lineage>
</organism>
<evidence type="ECO:0000256" key="7">
    <source>
        <dbReference type="ARBA" id="ARBA00022989"/>
    </source>
</evidence>
<dbReference type="SUPFAM" id="SSF50037">
    <property type="entry name" value="C-terminal domain of transcriptional repressors"/>
    <property type="match status" value="1"/>
</dbReference>
<evidence type="ECO:0000256" key="11">
    <source>
        <dbReference type="ARBA" id="ARBA00023136"/>
    </source>
</evidence>
<dbReference type="Pfam" id="PF02421">
    <property type="entry name" value="FeoB_N"/>
    <property type="match status" value="1"/>
</dbReference>
<gene>
    <name evidence="18" type="primary">feoB</name>
    <name evidence="18" type="ORF">EZ315_01565</name>
</gene>
<keyword evidence="5 16" id="KW-0812">Transmembrane</keyword>
<keyword evidence="4 16" id="KW-0410">Iron transport</keyword>
<evidence type="ECO:0000259" key="17">
    <source>
        <dbReference type="PROSITE" id="PS51711"/>
    </source>
</evidence>
<evidence type="ECO:0000256" key="3">
    <source>
        <dbReference type="ARBA" id="ARBA00022475"/>
    </source>
</evidence>
<dbReference type="Pfam" id="PF04023">
    <property type="entry name" value="FeoA"/>
    <property type="match status" value="1"/>
</dbReference>
<dbReference type="Gene3D" id="1.10.287.1770">
    <property type="match status" value="1"/>
</dbReference>
<dbReference type="RefSeq" id="WP_135470018.1">
    <property type="nucleotide sequence ID" value="NZ_CASJDB010000049.1"/>
</dbReference>
<dbReference type="InterPro" id="IPR050860">
    <property type="entry name" value="FeoB_GTPase"/>
</dbReference>
<feature type="transmembrane region" description="Helical" evidence="16">
    <location>
        <begin position="567"/>
        <end position="587"/>
    </location>
</feature>
<keyword evidence="3" id="KW-1003">Cell membrane</keyword>
<dbReference type="Gene3D" id="3.40.50.300">
    <property type="entry name" value="P-loop containing nucleotide triphosphate hydrolases"/>
    <property type="match status" value="1"/>
</dbReference>
<dbReference type="InterPro" id="IPR027417">
    <property type="entry name" value="P-loop_NTPase"/>
</dbReference>
<evidence type="ECO:0000313" key="19">
    <source>
        <dbReference type="Proteomes" id="UP000297635"/>
    </source>
</evidence>
<feature type="binding site" evidence="14">
    <location>
        <begin position="224"/>
        <end position="227"/>
    </location>
    <ligand>
        <name>GTP</name>
        <dbReference type="ChEBI" id="CHEBI:37565"/>
        <label>1</label>
    </ligand>
</feature>
<evidence type="ECO:0000313" key="18">
    <source>
        <dbReference type="EMBL" id="TGG39456.1"/>
    </source>
</evidence>
<comment type="caution">
    <text evidence="18">The sequence shown here is derived from an EMBL/GenBank/DDBJ whole genome shotgun (WGS) entry which is preliminary data.</text>
</comment>
<keyword evidence="2 16" id="KW-0813">Transport</keyword>
<evidence type="ECO:0000256" key="2">
    <source>
        <dbReference type="ARBA" id="ARBA00022448"/>
    </source>
</evidence>
<dbReference type="Pfam" id="PF07664">
    <property type="entry name" value="FeoB_C"/>
    <property type="match status" value="1"/>
</dbReference>
<evidence type="ECO:0000256" key="13">
    <source>
        <dbReference type="NCBIfam" id="TIGR00437"/>
    </source>
</evidence>
<keyword evidence="11 16" id="KW-0472">Membrane</keyword>
<proteinExistence type="inferred from homology"/>
<keyword evidence="6 14" id="KW-0547">Nucleotide-binding</keyword>
<keyword evidence="9" id="KW-0406">Ion transport</keyword>
<dbReference type="NCBIfam" id="TIGR00437">
    <property type="entry name" value="feoB"/>
    <property type="match status" value="1"/>
</dbReference>